<sequence>MKILNVQTGLIFILLYFSSVLSVGAENNSTAVKADAPTMEAQAIALVDKAVLLIQDQGEAAFKRITAPEGGFFFKDKSLYTFVYDENVVIRAHPYKPTLIGRSYKGKPDVRGNMFRDEIVSKALKNNDGWTEYHYQKPGKSGIHRKKVYGKLVTHDGKKYIVCAGIYID</sequence>
<evidence type="ECO:0000313" key="8">
    <source>
        <dbReference type="Proteomes" id="UP000236724"/>
    </source>
</evidence>
<proteinExistence type="predicted"/>
<dbReference type="AlphaFoldDB" id="A0A1H6FBQ7"/>
<evidence type="ECO:0000256" key="5">
    <source>
        <dbReference type="ARBA" id="ARBA00023136"/>
    </source>
</evidence>
<keyword evidence="5" id="KW-0472">Membrane</keyword>
<accession>A0A1H6FBQ7</accession>
<evidence type="ECO:0000256" key="4">
    <source>
        <dbReference type="ARBA" id="ARBA00022989"/>
    </source>
</evidence>
<dbReference type="RefSeq" id="WP_103920252.1">
    <property type="nucleotide sequence ID" value="NZ_FMSV02000493.1"/>
</dbReference>
<organism evidence="7 8">
    <name type="scientific">Candidatus Venteria ishoeyi</name>
    <dbReference type="NCBI Taxonomy" id="1899563"/>
    <lineage>
        <taxon>Bacteria</taxon>
        <taxon>Pseudomonadati</taxon>
        <taxon>Pseudomonadota</taxon>
        <taxon>Gammaproteobacteria</taxon>
        <taxon>Thiotrichales</taxon>
        <taxon>Thiotrichaceae</taxon>
        <taxon>Venteria</taxon>
    </lineage>
</organism>
<gene>
    <name evidence="7" type="ORF">MBHS_02336</name>
</gene>
<dbReference type="GO" id="GO:0005886">
    <property type="term" value="C:plasma membrane"/>
    <property type="evidence" value="ECO:0007669"/>
    <property type="project" value="UniProtKB-SubCell"/>
</dbReference>
<evidence type="ECO:0000256" key="2">
    <source>
        <dbReference type="ARBA" id="ARBA00022475"/>
    </source>
</evidence>
<keyword evidence="4" id="KW-1133">Transmembrane helix</keyword>
<dbReference type="InterPro" id="IPR033480">
    <property type="entry name" value="sCache_2"/>
</dbReference>
<evidence type="ECO:0000259" key="6">
    <source>
        <dbReference type="SMART" id="SM01049"/>
    </source>
</evidence>
<evidence type="ECO:0000313" key="7">
    <source>
        <dbReference type="EMBL" id="SEH06474.1"/>
    </source>
</evidence>
<dbReference type="SMART" id="SM01049">
    <property type="entry name" value="Cache_2"/>
    <property type="match status" value="1"/>
</dbReference>
<dbReference type="Proteomes" id="UP000236724">
    <property type="component" value="Unassembled WGS sequence"/>
</dbReference>
<dbReference type="Gene3D" id="3.30.450.20">
    <property type="entry name" value="PAS domain"/>
    <property type="match status" value="1"/>
</dbReference>
<evidence type="ECO:0000256" key="1">
    <source>
        <dbReference type="ARBA" id="ARBA00004651"/>
    </source>
</evidence>
<keyword evidence="8" id="KW-1185">Reference proteome</keyword>
<dbReference type="EMBL" id="FMSV02000493">
    <property type="protein sequence ID" value="SEH06474.1"/>
    <property type="molecule type" value="Genomic_DNA"/>
</dbReference>
<dbReference type="OrthoDB" id="2489132at2"/>
<reference evidence="7 8" key="1">
    <citation type="submission" date="2016-10" db="EMBL/GenBank/DDBJ databases">
        <authorList>
            <person name="de Groot N.N."/>
        </authorList>
    </citation>
    <scope>NUCLEOTIDE SEQUENCE [LARGE SCALE GENOMIC DNA]</scope>
    <source>
        <strain evidence="7">MBHS1</strain>
    </source>
</reference>
<feature type="domain" description="Single Cache" evidence="6">
    <location>
        <begin position="40"/>
        <end position="117"/>
    </location>
</feature>
<dbReference type="Pfam" id="PF17200">
    <property type="entry name" value="sCache_2"/>
    <property type="match status" value="1"/>
</dbReference>
<name>A0A1H6FBQ7_9GAMM</name>
<evidence type="ECO:0000256" key="3">
    <source>
        <dbReference type="ARBA" id="ARBA00022692"/>
    </source>
</evidence>
<keyword evidence="2" id="KW-1003">Cell membrane</keyword>
<comment type="subcellular location">
    <subcellularLocation>
        <location evidence="1">Cell membrane</location>
        <topology evidence="1">Multi-pass membrane protein</topology>
    </subcellularLocation>
</comment>
<protein>
    <recommendedName>
        <fullName evidence="6">Single Cache domain-containing protein</fullName>
    </recommendedName>
</protein>
<keyword evidence="3" id="KW-0812">Transmembrane</keyword>